<dbReference type="Pfam" id="PF01359">
    <property type="entry name" value="Transposase_1"/>
    <property type="match status" value="1"/>
</dbReference>
<dbReference type="Proteomes" id="UP000515154">
    <property type="component" value="Linkage group LG7"/>
</dbReference>
<dbReference type="PANTHER" id="PTHR46060:SF1">
    <property type="entry name" value="MARINER MOS1 TRANSPOSASE-LIKE PROTEIN"/>
    <property type="match status" value="1"/>
</dbReference>
<gene>
    <name evidence="2" type="primary">LOC115214513</name>
</gene>
<dbReference type="RefSeq" id="XP_029639571.1">
    <property type="nucleotide sequence ID" value="XM_029783711.1"/>
</dbReference>
<accession>A0A6P7SNX1</accession>
<reference evidence="2" key="1">
    <citation type="submission" date="2025-08" db="UniProtKB">
        <authorList>
            <consortium name="RefSeq"/>
        </authorList>
    </citation>
    <scope>IDENTIFICATION</scope>
</reference>
<dbReference type="InterPro" id="IPR036397">
    <property type="entry name" value="RNaseH_sf"/>
</dbReference>
<dbReference type="GO" id="GO:0003676">
    <property type="term" value="F:nucleic acid binding"/>
    <property type="evidence" value="ECO:0007669"/>
    <property type="project" value="InterPro"/>
</dbReference>
<evidence type="ECO:0000313" key="2">
    <source>
        <dbReference type="RefSeq" id="XP_029639571.1"/>
    </source>
</evidence>
<proteinExistence type="predicted"/>
<dbReference type="InterPro" id="IPR001888">
    <property type="entry name" value="Transposase_1"/>
</dbReference>
<dbReference type="InterPro" id="IPR052709">
    <property type="entry name" value="Transposase-MT_Hybrid"/>
</dbReference>
<sequence length="160" mass="18846">MLCVWWNYEGIIHFVPGSRTIYANLYSEQLDRMYAIVRQEYPALVNRKRALLQQDNVRPHIARTTGNKYQELEGTELVPHPAYSPDLAPSDYYLFRSTVHFLRLRRFTNQKEVEASVGELFTSKDKNWYQCGIKELAKRWLQTVPYDDLYNECSAAFVVT</sequence>
<dbReference type="AlphaFoldDB" id="A0A6P7SNX1"/>
<dbReference type="Gene3D" id="3.30.420.10">
    <property type="entry name" value="Ribonuclease H-like superfamily/Ribonuclease H"/>
    <property type="match status" value="1"/>
</dbReference>
<organism evidence="1 2">
    <name type="scientific">Octopus sinensis</name>
    <name type="common">East Asian common octopus</name>
    <dbReference type="NCBI Taxonomy" id="2607531"/>
    <lineage>
        <taxon>Eukaryota</taxon>
        <taxon>Metazoa</taxon>
        <taxon>Spiralia</taxon>
        <taxon>Lophotrochozoa</taxon>
        <taxon>Mollusca</taxon>
        <taxon>Cephalopoda</taxon>
        <taxon>Coleoidea</taxon>
        <taxon>Octopodiformes</taxon>
        <taxon>Octopoda</taxon>
        <taxon>Incirrata</taxon>
        <taxon>Octopodidae</taxon>
        <taxon>Octopus</taxon>
    </lineage>
</organism>
<name>A0A6P7SNX1_9MOLL</name>
<dbReference type="KEGG" id="osn:115214513"/>
<dbReference type="PANTHER" id="PTHR46060">
    <property type="entry name" value="MARINER MOS1 TRANSPOSASE-LIKE PROTEIN"/>
    <property type="match status" value="1"/>
</dbReference>
<protein>
    <submittedName>
        <fullName evidence="2">Histone-lysine N-methyltransferase SETMAR-like</fullName>
    </submittedName>
</protein>
<evidence type="ECO:0000313" key="1">
    <source>
        <dbReference type="Proteomes" id="UP000515154"/>
    </source>
</evidence>
<keyword evidence="1" id="KW-1185">Reference proteome</keyword>